<dbReference type="AlphaFoldDB" id="A0A7S3J606"/>
<accession>A0A7S3J606</accession>
<reference evidence="2" key="1">
    <citation type="submission" date="2021-01" db="EMBL/GenBank/DDBJ databases">
        <authorList>
            <person name="Corre E."/>
            <person name="Pelletier E."/>
            <person name="Niang G."/>
            <person name="Scheremetjew M."/>
            <person name="Finn R."/>
            <person name="Kale V."/>
            <person name="Holt S."/>
            <person name="Cochrane G."/>
            <person name="Meng A."/>
            <person name="Brown T."/>
            <person name="Cohen L."/>
        </authorList>
    </citation>
    <scope>NUCLEOTIDE SEQUENCE</scope>
    <source>
        <strain evidence="2">FSP1.4</strain>
    </source>
</reference>
<evidence type="ECO:0000256" key="1">
    <source>
        <dbReference type="ARBA" id="ARBA00022737"/>
    </source>
</evidence>
<keyword evidence="1" id="KW-0677">Repeat</keyword>
<dbReference type="SMART" id="SM00698">
    <property type="entry name" value="MORN"/>
    <property type="match status" value="3"/>
</dbReference>
<evidence type="ECO:0008006" key="3">
    <source>
        <dbReference type="Google" id="ProtNLM"/>
    </source>
</evidence>
<dbReference type="Gene3D" id="2.20.110.10">
    <property type="entry name" value="Histone H3 K4-specific methyltransferase SET7/9 N-terminal domain"/>
    <property type="match status" value="1"/>
</dbReference>
<gene>
    <name evidence="2" type="ORF">EHAR0213_LOCUS3429</name>
</gene>
<dbReference type="InterPro" id="IPR003409">
    <property type="entry name" value="MORN"/>
</dbReference>
<dbReference type="SUPFAM" id="SSF82185">
    <property type="entry name" value="Histone H3 K4-specific methyltransferase SET7/9 N-terminal domain"/>
    <property type="match status" value="1"/>
</dbReference>
<sequence length="222" mass="25645">MINKTLSPAVNWKLLAMSLKFLYKLKTRVAMRRYVRSRAILTYENAKFDDLPESKEDFVSELLRTQPRFKDEGSPFKDKRKLDFRGMINLGNGERYQGNWITHDADSEKLNPELIHGRGVYVFSNGSQYVGYFHEGEIFGRGRMIFHNGDIFEGEFENAKESGSTVKYSGFGKYKFGDKHPVKGYYEGEFHDNLITGKGKLHITSTKKLNKLFGQITIDETE</sequence>
<name>A0A7S3J606_9SPIT</name>
<protein>
    <recommendedName>
        <fullName evidence="3">MORN repeat protein</fullName>
    </recommendedName>
</protein>
<dbReference type="PANTHER" id="PTHR43215">
    <property type="entry name" value="RADIAL SPOKE HEAD 1 HOMOLOG"/>
    <property type="match status" value="1"/>
</dbReference>
<dbReference type="PANTHER" id="PTHR43215:SF14">
    <property type="entry name" value="RADIAL SPOKE HEAD 1 HOMOLOG"/>
    <property type="match status" value="1"/>
</dbReference>
<proteinExistence type="predicted"/>
<dbReference type="Pfam" id="PF02493">
    <property type="entry name" value="MORN"/>
    <property type="match status" value="3"/>
</dbReference>
<evidence type="ECO:0000313" key="2">
    <source>
        <dbReference type="EMBL" id="CAE0344520.1"/>
    </source>
</evidence>
<organism evidence="2">
    <name type="scientific">Euplotes harpa</name>
    <dbReference type="NCBI Taxonomy" id="151035"/>
    <lineage>
        <taxon>Eukaryota</taxon>
        <taxon>Sar</taxon>
        <taxon>Alveolata</taxon>
        <taxon>Ciliophora</taxon>
        <taxon>Intramacronucleata</taxon>
        <taxon>Spirotrichea</taxon>
        <taxon>Hypotrichia</taxon>
        <taxon>Euplotida</taxon>
        <taxon>Euplotidae</taxon>
        <taxon>Euplotes</taxon>
    </lineage>
</organism>
<dbReference type="EMBL" id="HBII01007830">
    <property type="protein sequence ID" value="CAE0344520.1"/>
    <property type="molecule type" value="Transcribed_RNA"/>
</dbReference>